<dbReference type="Proteomes" id="UP000295382">
    <property type="component" value="Unassembled WGS sequence"/>
</dbReference>
<dbReference type="PANTHER" id="PTHR36115">
    <property type="entry name" value="PROLINE-RICH ANTIGEN HOMOLOG-RELATED"/>
    <property type="match status" value="1"/>
</dbReference>
<dbReference type="GO" id="GO:0005886">
    <property type="term" value="C:plasma membrane"/>
    <property type="evidence" value="ECO:0007669"/>
    <property type="project" value="UniProtKB-SubCell"/>
</dbReference>
<dbReference type="RefSeq" id="WP_165973819.1">
    <property type="nucleotide sequence ID" value="NZ_SLZQ01000008.1"/>
</dbReference>
<dbReference type="PANTHER" id="PTHR36115:SF4">
    <property type="entry name" value="MEMBRANE PROTEIN"/>
    <property type="match status" value="1"/>
</dbReference>
<organism evidence="8 9">
    <name type="scientific">Paucimonas lemoignei</name>
    <name type="common">Pseudomonas lemoignei</name>
    <dbReference type="NCBI Taxonomy" id="29443"/>
    <lineage>
        <taxon>Bacteria</taxon>
        <taxon>Pseudomonadati</taxon>
        <taxon>Pseudomonadota</taxon>
        <taxon>Betaproteobacteria</taxon>
        <taxon>Burkholderiales</taxon>
        <taxon>Burkholderiaceae</taxon>
        <taxon>Paucimonas</taxon>
    </lineage>
</organism>
<evidence type="ECO:0000259" key="7">
    <source>
        <dbReference type="Pfam" id="PF06271"/>
    </source>
</evidence>
<feature type="transmembrane region" description="Helical" evidence="6">
    <location>
        <begin position="68"/>
        <end position="89"/>
    </location>
</feature>
<evidence type="ECO:0000256" key="1">
    <source>
        <dbReference type="ARBA" id="ARBA00004651"/>
    </source>
</evidence>
<feature type="domain" description="RDD" evidence="7">
    <location>
        <begin position="26"/>
        <end position="161"/>
    </location>
</feature>
<dbReference type="AlphaFoldDB" id="A0A4R3HTL8"/>
<evidence type="ECO:0000313" key="8">
    <source>
        <dbReference type="EMBL" id="TCS36034.1"/>
    </source>
</evidence>
<evidence type="ECO:0000256" key="2">
    <source>
        <dbReference type="ARBA" id="ARBA00022475"/>
    </source>
</evidence>
<keyword evidence="5 6" id="KW-0472">Membrane</keyword>
<sequence>MSHANPYLPPDAVLRVEEDTSAIELATRWQRFWAGILDAIIGFVCGAPFLFAFGLFDYSRRGQTPPLMLTLALTAVAFVIFILVHGYFLKRNGQTIGKKVMGIKIVDLNDNTADFWKIVLRRYLPISAVSVIPAVGQILPLIDVLFIFTAERRCVHDLIAGTKVIKAKSD</sequence>
<feature type="transmembrane region" description="Helical" evidence="6">
    <location>
        <begin position="32"/>
        <end position="56"/>
    </location>
</feature>
<comment type="subcellular location">
    <subcellularLocation>
        <location evidence="1">Cell membrane</location>
        <topology evidence="1">Multi-pass membrane protein</topology>
    </subcellularLocation>
</comment>
<evidence type="ECO:0000313" key="9">
    <source>
        <dbReference type="Proteomes" id="UP000295382"/>
    </source>
</evidence>
<proteinExistence type="predicted"/>
<evidence type="ECO:0000256" key="5">
    <source>
        <dbReference type="ARBA" id="ARBA00023136"/>
    </source>
</evidence>
<dbReference type="InterPro" id="IPR010432">
    <property type="entry name" value="RDD"/>
</dbReference>
<keyword evidence="2" id="KW-1003">Cell membrane</keyword>
<reference evidence="8 9" key="1">
    <citation type="submission" date="2019-03" db="EMBL/GenBank/DDBJ databases">
        <title>Genomic Encyclopedia of Type Strains, Phase IV (KMG-IV): sequencing the most valuable type-strain genomes for metagenomic binning, comparative biology and taxonomic classification.</title>
        <authorList>
            <person name="Goeker M."/>
        </authorList>
    </citation>
    <scope>NUCLEOTIDE SEQUENCE [LARGE SCALE GENOMIC DNA]</scope>
    <source>
        <strain evidence="8 9">DSM 7445</strain>
    </source>
</reference>
<feature type="transmembrane region" description="Helical" evidence="6">
    <location>
        <begin position="123"/>
        <end position="148"/>
    </location>
</feature>
<keyword evidence="9" id="KW-1185">Reference proteome</keyword>
<evidence type="ECO:0000256" key="4">
    <source>
        <dbReference type="ARBA" id="ARBA00022989"/>
    </source>
</evidence>
<keyword evidence="4 6" id="KW-1133">Transmembrane helix</keyword>
<gene>
    <name evidence="8" type="ORF">EDC30_10898</name>
</gene>
<dbReference type="InterPro" id="IPR051791">
    <property type="entry name" value="Pra-immunoreactive"/>
</dbReference>
<evidence type="ECO:0000256" key="6">
    <source>
        <dbReference type="SAM" id="Phobius"/>
    </source>
</evidence>
<dbReference type="EMBL" id="SLZQ01000008">
    <property type="protein sequence ID" value="TCS36034.1"/>
    <property type="molecule type" value="Genomic_DNA"/>
</dbReference>
<protein>
    <submittedName>
        <fullName evidence="8">Putative RDD family membrane protein YckC</fullName>
    </submittedName>
</protein>
<name>A0A4R3HTL8_PAULE</name>
<accession>A0A4R3HTL8</accession>
<keyword evidence="3 6" id="KW-0812">Transmembrane</keyword>
<dbReference type="Pfam" id="PF06271">
    <property type="entry name" value="RDD"/>
    <property type="match status" value="1"/>
</dbReference>
<comment type="caution">
    <text evidence="8">The sequence shown here is derived from an EMBL/GenBank/DDBJ whole genome shotgun (WGS) entry which is preliminary data.</text>
</comment>
<evidence type="ECO:0000256" key="3">
    <source>
        <dbReference type="ARBA" id="ARBA00022692"/>
    </source>
</evidence>